<keyword evidence="3" id="KW-0520">NAD</keyword>
<dbReference type="EC" id="1.2.1.5" evidence="5"/>
<dbReference type="PROSITE" id="PS00070">
    <property type="entry name" value="ALDEHYDE_DEHYDR_CYS"/>
    <property type="match status" value="1"/>
</dbReference>
<dbReference type="PATRIC" id="fig|44252.3.peg.1183"/>
<dbReference type="InterPro" id="IPR016163">
    <property type="entry name" value="Ald_DH_C"/>
</dbReference>
<dbReference type="Gene3D" id="3.40.605.10">
    <property type="entry name" value="Aldehyde Dehydrogenase, Chain A, domain 1"/>
    <property type="match status" value="1"/>
</dbReference>
<dbReference type="InterPro" id="IPR016161">
    <property type="entry name" value="Ald_DH/histidinol_DH"/>
</dbReference>
<comment type="caution">
    <text evidence="5">The sequence shown here is derived from an EMBL/GenBank/DDBJ whole genome shotgun (WGS) entry which is preliminary data.</text>
</comment>
<dbReference type="PANTHER" id="PTHR43720">
    <property type="entry name" value="2-AMINOMUCONIC SEMIALDEHYDE DEHYDROGENASE"/>
    <property type="match status" value="1"/>
</dbReference>
<gene>
    <name evidence="5" type="primary">aldHT</name>
    <name evidence="5" type="ORF">DJ90_4079</name>
</gene>
<dbReference type="AlphaFoldDB" id="A0A090ZKG1"/>
<reference evidence="5 6" key="1">
    <citation type="submission" date="2014-04" db="EMBL/GenBank/DDBJ databases">
        <authorList>
            <person name="Bishop-Lilly K.A."/>
            <person name="Broomall S.M."/>
            <person name="Chain P.S."/>
            <person name="Chertkov O."/>
            <person name="Coyne S.R."/>
            <person name="Daligault H.E."/>
            <person name="Davenport K.W."/>
            <person name="Erkkila T."/>
            <person name="Frey K.G."/>
            <person name="Gibbons H.S."/>
            <person name="Gu W."/>
            <person name="Jaissle J."/>
            <person name="Johnson S.L."/>
            <person name="Koroleva G.I."/>
            <person name="Ladner J.T."/>
            <person name="Lo C.-C."/>
            <person name="Minogue T.D."/>
            <person name="Munk C."/>
            <person name="Palacios G.F."/>
            <person name="Redden C.L."/>
            <person name="Rosenzweig C.N."/>
            <person name="Scholz M.B."/>
            <person name="Teshima H."/>
            <person name="Xu Y."/>
        </authorList>
    </citation>
    <scope>NUCLEOTIDE SEQUENCE [LARGE SCALE GENOMIC DNA]</scope>
    <source>
        <strain evidence="5 6">8244</strain>
    </source>
</reference>
<proteinExistence type="inferred from homology"/>
<dbReference type="GO" id="GO:0004029">
    <property type="term" value="F:aldehyde dehydrogenase (NAD+) activity"/>
    <property type="evidence" value="ECO:0007669"/>
    <property type="project" value="TreeGrafter"/>
</dbReference>
<dbReference type="GeneID" id="77007099"/>
<accession>A0A090ZKG1</accession>
<dbReference type="InterPro" id="IPR016160">
    <property type="entry name" value="Ald_DH_CS_CYS"/>
</dbReference>
<dbReference type="HOGENOM" id="CLU_005391_1_0_9"/>
<dbReference type="STRING" id="44252.DJ90_4079"/>
<dbReference type="InterPro" id="IPR016162">
    <property type="entry name" value="Ald_DH_N"/>
</dbReference>
<comment type="similarity">
    <text evidence="1">Belongs to the aldehyde dehydrogenase family.</text>
</comment>
<protein>
    <submittedName>
        <fullName evidence="5">Aldehyde dehydrogenase, thermostable</fullName>
        <ecNumber evidence="5">1.2.1.5</ecNumber>
    </submittedName>
</protein>
<evidence type="ECO:0000256" key="2">
    <source>
        <dbReference type="ARBA" id="ARBA00023002"/>
    </source>
</evidence>
<evidence type="ECO:0000313" key="6">
    <source>
        <dbReference type="Proteomes" id="UP000029278"/>
    </source>
</evidence>
<keyword evidence="6" id="KW-1185">Reference proteome</keyword>
<dbReference type="FunFam" id="3.40.605.10:FF:000007">
    <property type="entry name" value="NAD/NADP-dependent betaine aldehyde dehydrogenase"/>
    <property type="match status" value="1"/>
</dbReference>
<keyword evidence="2 5" id="KW-0560">Oxidoreductase</keyword>
<dbReference type="EMBL" id="JMQA01000017">
    <property type="protein sequence ID" value="KFN10760.1"/>
    <property type="molecule type" value="Genomic_DNA"/>
</dbReference>
<feature type="domain" description="Aldehyde dehydrogenase" evidence="4">
    <location>
        <begin position="26"/>
        <end position="485"/>
    </location>
</feature>
<dbReference type="Proteomes" id="UP000029278">
    <property type="component" value="Unassembled WGS sequence"/>
</dbReference>
<evidence type="ECO:0000259" key="4">
    <source>
        <dbReference type="Pfam" id="PF00171"/>
    </source>
</evidence>
<dbReference type="Gene3D" id="3.40.309.10">
    <property type="entry name" value="Aldehyde Dehydrogenase, Chain A, domain 2"/>
    <property type="match status" value="1"/>
</dbReference>
<dbReference type="SUPFAM" id="SSF53720">
    <property type="entry name" value="ALDH-like"/>
    <property type="match status" value="1"/>
</dbReference>
<dbReference type="PANTHER" id="PTHR43720:SF2">
    <property type="entry name" value="2-AMINOMUCONIC SEMIALDEHYDE DEHYDROGENASE"/>
    <property type="match status" value="1"/>
</dbReference>
<sequence>MSLKQEESSKSSMVHSRNWIGGEWIVPAAGECAVVNPSDIREEVGVLHLSDASHVRQAEQAARSAYASWSRLTGAARGEHLHRLAAALEARAAEVARLASMEMGKPITEMRGEVMRGVNLLRYYAAEGVRASGAVIPSSEPDVLQYSRKVPLGVVGIITPWNFPVAIPLWKIAPALICGNTVIWKPAESASLTATRLAEIFAEAGLTPGVVNLVVGKGGKIGGPLLEQIALDAVSFTGSTATGTHIAETCAKRNIKYQTEMGGKNAAVVLSDADLEHTVPLIVSGAFRSAGQKCTATSRIIVESGIYDSFTEALTQAVSRLKLAPALDPEAYLGPVASAGQYETVNSYVQLAWEHAEILAQGPAAAEDREGYYIRPLVAAGLNAEHPLIQEEIFGPVAVVLEASDFKEAVALCNQSVYGLSASLFTRDLSFAHRFLDEARAGMVRVNQETAGVEYQAPFGGMKLSSSHSREQGQAALDFYTELKTCAIRYF</sequence>
<name>A0A090ZKG1_PAEMA</name>
<evidence type="ECO:0000313" key="5">
    <source>
        <dbReference type="EMBL" id="KFN10760.1"/>
    </source>
</evidence>
<dbReference type="RefSeq" id="WP_240534129.1">
    <property type="nucleotide sequence ID" value="NZ_BOSD01000020.1"/>
</dbReference>
<dbReference type="InterPro" id="IPR015590">
    <property type="entry name" value="Aldehyde_DH_dom"/>
</dbReference>
<evidence type="ECO:0000256" key="3">
    <source>
        <dbReference type="ARBA" id="ARBA00023027"/>
    </source>
</evidence>
<organism evidence="5 6">
    <name type="scientific">Paenibacillus macerans</name>
    <name type="common">Bacillus macerans</name>
    <dbReference type="NCBI Taxonomy" id="44252"/>
    <lineage>
        <taxon>Bacteria</taxon>
        <taxon>Bacillati</taxon>
        <taxon>Bacillota</taxon>
        <taxon>Bacilli</taxon>
        <taxon>Bacillales</taxon>
        <taxon>Paenibacillaceae</taxon>
        <taxon>Paenibacillus</taxon>
    </lineage>
</organism>
<evidence type="ECO:0000256" key="1">
    <source>
        <dbReference type="ARBA" id="ARBA00009986"/>
    </source>
</evidence>
<dbReference type="Pfam" id="PF00171">
    <property type="entry name" value="Aldedh"/>
    <property type="match status" value="1"/>
</dbReference>
<dbReference type="GO" id="GO:0006598">
    <property type="term" value="P:polyamine catabolic process"/>
    <property type="evidence" value="ECO:0007669"/>
    <property type="project" value="TreeGrafter"/>
</dbReference>